<dbReference type="PANTHER" id="PTHR11339">
    <property type="entry name" value="EXTRACELLULAR MATRIX GLYCOPROTEIN RELATED"/>
    <property type="match status" value="1"/>
</dbReference>
<organism evidence="5 6">
    <name type="scientific">Saccoglossus kowalevskii</name>
    <name type="common">Acorn worm</name>
    <dbReference type="NCBI Taxonomy" id="10224"/>
    <lineage>
        <taxon>Eukaryota</taxon>
        <taxon>Metazoa</taxon>
        <taxon>Hemichordata</taxon>
        <taxon>Enteropneusta</taxon>
        <taxon>Harrimaniidae</taxon>
        <taxon>Saccoglossus</taxon>
    </lineage>
</organism>
<reference evidence="6" key="1">
    <citation type="submission" date="2025-08" db="UniProtKB">
        <authorList>
            <consortium name="RefSeq"/>
        </authorList>
    </citation>
    <scope>IDENTIFICATION</scope>
    <source>
        <tissue evidence="6">Testes</tissue>
    </source>
</reference>
<evidence type="ECO:0000256" key="1">
    <source>
        <dbReference type="ARBA" id="ARBA00023157"/>
    </source>
</evidence>
<accession>A0ABM0M3E6</accession>
<dbReference type="InterPro" id="IPR016186">
    <property type="entry name" value="C-type_lectin-like/link_sf"/>
</dbReference>
<dbReference type="SMART" id="SM00034">
    <property type="entry name" value="CLECT"/>
    <property type="match status" value="1"/>
</dbReference>
<dbReference type="Gene3D" id="3.10.100.10">
    <property type="entry name" value="Mannose-Binding Protein A, subunit A"/>
    <property type="match status" value="1"/>
</dbReference>
<evidence type="ECO:0000259" key="3">
    <source>
        <dbReference type="PROSITE" id="PS50041"/>
    </source>
</evidence>
<proteinExistence type="predicted"/>
<evidence type="ECO:0000256" key="2">
    <source>
        <dbReference type="ARBA" id="ARBA00023180"/>
    </source>
</evidence>
<dbReference type="PROSITE" id="PS50041">
    <property type="entry name" value="C_TYPE_LECTIN_2"/>
    <property type="match status" value="1"/>
</dbReference>
<keyword evidence="5" id="KW-1185">Reference proteome</keyword>
<name>A0ABM0M3E6_SACKO</name>
<gene>
    <name evidence="6" type="primary">LOC102802884</name>
</gene>
<keyword evidence="1" id="KW-1015">Disulfide bond</keyword>
<dbReference type="Pfam" id="PF00059">
    <property type="entry name" value="Lectin_C"/>
    <property type="match status" value="1"/>
</dbReference>
<dbReference type="GeneID" id="102802884"/>
<sequence length="331" mass="37815">MENLLIRNYTGHLPLTPNISAVLFLFMQRLLVQRSSTSIYKLVDSPVNWYEGKESCEAMGCVLAQPKSEQENNAIFALLPISGFYWIGVTDFDHEGRFTYYTDDQDIVYNNWRFGEPNNFNGDQNCVDIGASDSQWFDYNCNLQDDGAVCECRPDGVRGDPHMRTFDSRAYTFQGTGWYILLKDCSNKPRFEVTTKFEPRKDSTPDQVRTITTTFNITVGNQYAIVNGLDVTTGSTDGQMTDEKVITIQEEDKNIKLYFTSKDTTFTFNWTLRNHALDVSYNGSFYNGKLCGLMGNADGDIRNDFQKPDGSITKDVNEFGESWKVNDKKRF</sequence>
<evidence type="ECO:0000313" key="5">
    <source>
        <dbReference type="Proteomes" id="UP000694865"/>
    </source>
</evidence>
<evidence type="ECO:0000313" key="6">
    <source>
        <dbReference type="RefSeq" id="XP_006814537.1"/>
    </source>
</evidence>
<dbReference type="InterPro" id="IPR001304">
    <property type="entry name" value="C-type_lectin-like"/>
</dbReference>
<dbReference type="Proteomes" id="UP000694865">
    <property type="component" value="Unplaced"/>
</dbReference>
<dbReference type="SMART" id="SM00216">
    <property type="entry name" value="VWD"/>
    <property type="match status" value="1"/>
</dbReference>
<dbReference type="InterPro" id="IPR050780">
    <property type="entry name" value="Mucin_vWF_Thrombospondin_sf"/>
</dbReference>
<dbReference type="RefSeq" id="XP_006814537.1">
    <property type="nucleotide sequence ID" value="XM_006814474.1"/>
</dbReference>
<dbReference type="PROSITE" id="PS51233">
    <property type="entry name" value="VWFD"/>
    <property type="match status" value="1"/>
</dbReference>
<evidence type="ECO:0000259" key="4">
    <source>
        <dbReference type="PROSITE" id="PS51233"/>
    </source>
</evidence>
<dbReference type="PROSITE" id="PS00615">
    <property type="entry name" value="C_TYPE_LECTIN_1"/>
    <property type="match status" value="1"/>
</dbReference>
<protein>
    <submittedName>
        <fullName evidence="6">IgGFc-binding protein-like</fullName>
    </submittedName>
</protein>
<dbReference type="InterPro" id="IPR001846">
    <property type="entry name" value="VWF_type-D"/>
</dbReference>
<feature type="domain" description="VWFD" evidence="4">
    <location>
        <begin position="153"/>
        <end position="331"/>
    </location>
</feature>
<feature type="domain" description="C-type lectin" evidence="3">
    <location>
        <begin position="40"/>
        <end position="142"/>
    </location>
</feature>
<dbReference type="InterPro" id="IPR016187">
    <property type="entry name" value="CTDL_fold"/>
</dbReference>
<keyword evidence="2" id="KW-0325">Glycoprotein</keyword>
<dbReference type="InterPro" id="IPR018378">
    <property type="entry name" value="C-type_lectin_CS"/>
</dbReference>
<dbReference type="SUPFAM" id="SSF56436">
    <property type="entry name" value="C-type lectin-like"/>
    <property type="match status" value="1"/>
</dbReference>
<dbReference type="Pfam" id="PF00094">
    <property type="entry name" value="VWD"/>
    <property type="match status" value="1"/>
</dbReference>